<feature type="signal peptide" evidence="2">
    <location>
        <begin position="1"/>
        <end position="26"/>
    </location>
</feature>
<keyword evidence="2" id="KW-0574">Periplasm</keyword>
<comment type="similarity">
    <text evidence="1 2">Belongs to the ZraP family.</text>
</comment>
<comment type="caution">
    <text evidence="3">The sequence shown here is derived from an EMBL/GenBank/DDBJ whole genome shotgun (WGS) entry which is preliminary data.</text>
</comment>
<sequence length="158" mass="17332">MKRNQKLTLTLIALAALTFGSGTAWAHWNDGYGMGPQAYGMGPQGYGMGPQDYSQLTNEQQATVQKLYNDFYTQTGALRQQLLSKRYEYNALLTSDKPDSAKIESVSQEMETLGQQLAQQRAKFDVALAQAGISRGEGMASSGGCYGGFHGHRGMYNW</sequence>
<protein>
    <recommendedName>
        <fullName evidence="2">Zinc resistance-associated protein</fullName>
    </recommendedName>
</protein>
<dbReference type="RefSeq" id="WP_138362646.1">
    <property type="nucleotide sequence ID" value="NZ_JBCIVH010000049.1"/>
</dbReference>
<dbReference type="InterPro" id="IPR025961">
    <property type="entry name" value="Metal_resist"/>
</dbReference>
<feature type="chain" id="PRO_5024469967" description="Zinc resistance-associated protein" evidence="2">
    <location>
        <begin position="27"/>
        <end position="158"/>
    </location>
</feature>
<keyword evidence="2" id="KW-0862">Zinc</keyword>
<evidence type="ECO:0000313" key="3">
    <source>
        <dbReference type="EMBL" id="TLV09413.1"/>
    </source>
</evidence>
<dbReference type="Proteomes" id="UP000307430">
    <property type="component" value="Unassembled WGS sequence"/>
</dbReference>
<gene>
    <name evidence="3" type="ORF">FE839_20665</name>
</gene>
<keyword evidence="2" id="KW-0732">Signal</keyword>
<organism evidence="3 4">
    <name type="scientific">Klebsiella indica</name>
    <dbReference type="NCBI Taxonomy" id="2582917"/>
    <lineage>
        <taxon>Bacteria</taxon>
        <taxon>Pseudomonadati</taxon>
        <taxon>Pseudomonadota</taxon>
        <taxon>Gammaproteobacteria</taxon>
        <taxon>Enterobacterales</taxon>
        <taxon>Enterobacteriaceae</taxon>
        <taxon>Klebsiella/Raoultella group</taxon>
        <taxon>Klebsiella</taxon>
    </lineage>
</organism>
<comment type="function">
    <text evidence="2">Part of the Zra signaling pathway, an envelope stress response (ESR) system composed of the periplasmic accessory protein ZraP, the histidine kinase ZraS and the transcriptional regulator ZraR. The ZraPSR system contributes to antibiotic resistance and is important for membrane integrity in the presence of membrane-targeting biocides. ZraP acts as a modulator which has both a regulatory and a chaperone function. The zinc-bound form of ZraP modulates the response of the ZraPSR system by inhibiting the expression of the zra genes, probably by interacting with ZraS.</text>
</comment>
<reference evidence="3 4" key="1">
    <citation type="submission" date="2019-05" db="EMBL/GenBank/DDBJ databases">
        <title>Genome sequence of Klebsiella sp strain TOUT106.</title>
        <authorList>
            <person name="Rahi P."/>
            <person name="Chaudhari D."/>
        </authorList>
    </citation>
    <scope>NUCLEOTIDE SEQUENCE [LARGE SCALE GENOMIC DNA]</scope>
    <source>
        <strain evidence="3 4">TOUT106</strain>
    </source>
</reference>
<evidence type="ECO:0000256" key="2">
    <source>
        <dbReference type="RuleBase" id="RU366051"/>
    </source>
</evidence>
<proteinExistence type="inferred from homology"/>
<evidence type="ECO:0000256" key="1">
    <source>
        <dbReference type="ARBA" id="ARBA00044945"/>
    </source>
</evidence>
<dbReference type="Gene3D" id="1.20.120.1490">
    <property type="match status" value="1"/>
</dbReference>
<dbReference type="EMBL" id="VCHQ01000030">
    <property type="protein sequence ID" value="TLV09413.1"/>
    <property type="molecule type" value="Genomic_DNA"/>
</dbReference>
<accession>A0A5R9LCF2</accession>
<evidence type="ECO:0000313" key="4">
    <source>
        <dbReference type="Proteomes" id="UP000307430"/>
    </source>
</evidence>
<name>A0A5R9LCF2_9ENTR</name>
<keyword evidence="4" id="KW-1185">Reference proteome</keyword>
<dbReference type="Pfam" id="PF13801">
    <property type="entry name" value="Metal_resist"/>
    <property type="match status" value="1"/>
</dbReference>
<comment type="subcellular location">
    <subcellularLocation>
        <location evidence="2">Periplasm</location>
    </subcellularLocation>
</comment>
<dbReference type="GO" id="GO:0042597">
    <property type="term" value="C:periplasmic space"/>
    <property type="evidence" value="ECO:0007669"/>
    <property type="project" value="UniProtKB-SubCell"/>
</dbReference>
<dbReference type="AlphaFoldDB" id="A0A5R9LCF2"/>